<dbReference type="SMART" id="SM00034">
    <property type="entry name" value="CLECT"/>
    <property type="match status" value="2"/>
</dbReference>
<evidence type="ECO:0000313" key="6">
    <source>
        <dbReference type="Proteomes" id="UP001283361"/>
    </source>
</evidence>
<dbReference type="InterPro" id="IPR009030">
    <property type="entry name" value="Growth_fac_rcpt_cys_sf"/>
</dbReference>
<evidence type="ECO:0000313" key="5">
    <source>
        <dbReference type="EMBL" id="KAK3804095.1"/>
    </source>
</evidence>
<keyword evidence="3" id="KW-0812">Transmembrane</keyword>
<dbReference type="CDD" id="cd00037">
    <property type="entry name" value="CLECT"/>
    <property type="match status" value="2"/>
</dbReference>
<keyword evidence="1" id="KW-0245">EGF-like domain</keyword>
<feature type="domain" description="C-type lectin" evidence="4">
    <location>
        <begin position="173"/>
        <end position="291"/>
    </location>
</feature>
<dbReference type="EMBL" id="JAWDGP010000050">
    <property type="protein sequence ID" value="KAK3804095.1"/>
    <property type="molecule type" value="Genomic_DNA"/>
</dbReference>
<keyword evidence="3" id="KW-1133">Transmembrane helix</keyword>
<dbReference type="AlphaFoldDB" id="A0AAE1BDH4"/>
<gene>
    <name evidence="5" type="ORF">RRG08_053158</name>
</gene>
<dbReference type="Proteomes" id="UP001283361">
    <property type="component" value="Unassembled WGS sequence"/>
</dbReference>
<protein>
    <recommendedName>
        <fullName evidence="4">C-type lectin domain-containing protein</fullName>
    </recommendedName>
</protein>
<evidence type="ECO:0000259" key="4">
    <source>
        <dbReference type="PROSITE" id="PS50041"/>
    </source>
</evidence>
<comment type="caution">
    <text evidence="5">The sequence shown here is derived from an EMBL/GenBank/DDBJ whole genome shotgun (WGS) entry which is preliminary data.</text>
</comment>
<accession>A0AAE1BDH4</accession>
<feature type="transmembrane region" description="Helical" evidence="3">
    <location>
        <begin position="542"/>
        <end position="569"/>
    </location>
</feature>
<evidence type="ECO:0000256" key="3">
    <source>
        <dbReference type="SAM" id="Phobius"/>
    </source>
</evidence>
<dbReference type="InterPro" id="IPR016186">
    <property type="entry name" value="C-type_lectin-like/link_sf"/>
</dbReference>
<evidence type="ECO:0000256" key="1">
    <source>
        <dbReference type="ARBA" id="ARBA00022536"/>
    </source>
</evidence>
<dbReference type="InterPro" id="IPR000742">
    <property type="entry name" value="EGF"/>
</dbReference>
<dbReference type="SMART" id="SM00181">
    <property type="entry name" value="EGF"/>
    <property type="match status" value="5"/>
</dbReference>
<organism evidence="5 6">
    <name type="scientific">Elysia crispata</name>
    <name type="common">lettuce slug</name>
    <dbReference type="NCBI Taxonomy" id="231223"/>
    <lineage>
        <taxon>Eukaryota</taxon>
        <taxon>Metazoa</taxon>
        <taxon>Spiralia</taxon>
        <taxon>Lophotrochozoa</taxon>
        <taxon>Mollusca</taxon>
        <taxon>Gastropoda</taxon>
        <taxon>Heterobranchia</taxon>
        <taxon>Euthyneura</taxon>
        <taxon>Panpulmonata</taxon>
        <taxon>Sacoglossa</taxon>
        <taxon>Placobranchoidea</taxon>
        <taxon>Plakobranchidae</taxon>
        <taxon>Elysia</taxon>
    </lineage>
</organism>
<dbReference type="InterPro" id="IPR006212">
    <property type="entry name" value="Furin_repeat"/>
</dbReference>
<dbReference type="Gene3D" id="3.10.100.10">
    <property type="entry name" value="Mannose-Binding Protein A, subunit A"/>
    <property type="match status" value="2"/>
</dbReference>
<name>A0AAE1BDH4_9GAST</name>
<keyword evidence="3" id="KW-0472">Membrane</keyword>
<proteinExistence type="predicted"/>
<dbReference type="InterPro" id="IPR042635">
    <property type="entry name" value="MEGF10/SREC1/2-like"/>
</dbReference>
<feature type="domain" description="C-type lectin" evidence="4">
    <location>
        <begin position="41"/>
        <end position="158"/>
    </location>
</feature>
<dbReference type="SMART" id="SM00261">
    <property type="entry name" value="FU"/>
    <property type="match status" value="3"/>
</dbReference>
<dbReference type="PANTHER" id="PTHR24043">
    <property type="entry name" value="SCAVENGER RECEPTOR CLASS F"/>
    <property type="match status" value="1"/>
</dbReference>
<dbReference type="InterPro" id="IPR016187">
    <property type="entry name" value="CTDL_fold"/>
</dbReference>
<dbReference type="Pfam" id="PF00059">
    <property type="entry name" value="Lectin_C"/>
    <property type="match status" value="2"/>
</dbReference>
<dbReference type="PROSITE" id="PS50041">
    <property type="entry name" value="C_TYPE_LECTIN_2"/>
    <property type="match status" value="2"/>
</dbReference>
<dbReference type="SUPFAM" id="SSF56436">
    <property type="entry name" value="C-type lectin-like"/>
    <property type="match status" value="2"/>
</dbReference>
<sequence>MLIKRRINLYLFRITIYSCLHLDACGNFNVTCDAGWTLSPYSATCVKLFTSKKSWNASRIACQNDGADLIKILGSKMNSFIATLIKSGSDGAYIGFRIQMSIREFRWLDEREQATYRNVSIYEDASTGYTCGRLYYRKERGVKWIAEDCKRLSMYICEKGPGVCAAGWLPSSASGTCLKVYRDLRDFQDARNTCIADDGDLVTIIDDEMNLFVMDQVIHVGPGSFWIGLSDDVLKLKSDDLTFREKAQYRNWDEGEPADDRKCTIINFTGRRYSMAWNTEKCVNKHYFICERNSEYRGELCDTEVCEKGTYGSDCSKVCSPTCAPKQGCDNENGSCISCLPGYVGPQCETECLVGTYGVNCLHHCSSHCGGEFKECDRRNGTCLRGCVVGYRGELCDTVCEKGTYGSDCSKVCSPTCAPKQGCDNENGSCISCLPGYVGPQCETDCDRGTYGENCLQQCSPNCQDKSCDKRSGLCLFGCVNGYRGSQCNKVCDGGTYGANCLQHCSSNCHGNACDGKHGMCLYGCVDKYKGALCNRYFETRYVFGFSFIGGHLIIAPLLLCLVLGVSLLSPRAVIRQTASFRRKSVRTPRGSSGISGSSEDTSSSTTSTGTTVKAYI</sequence>
<dbReference type="PANTHER" id="PTHR24043:SF8">
    <property type="entry name" value="EGF-LIKE DOMAIN-CONTAINING PROTEIN"/>
    <property type="match status" value="1"/>
</dbReference>
<feature type="compositionally biased region" description="Low complexity" evidence="2">
    <location>
        <begin position="591"/>
        <end position="617"/>
    </location>
</feature>
<dbReference type="GO" id="GO:0005044">
    <property type="term" value="F:scavenger receptor activity"/>
    <property type="evidence" value="ECO:0007669"/>
    <property type="project" value="InterPro"/>
</dbReference>
<dbReference type="Gene3D" id="2.170.300.10">
    <property type="entry name" value="Tie2 ligand-binding domain superfamily"/>
    <property type="match status" value="1"/>
</dbReference>
<dbReference type="SUPFAM" id="SSF57184">
    <property type="entry name" value="Growth factor receptor domain"/>
    <property type="match status" value="1"/>
</dbReference>
<evidence type="ECO:0000256" key="2">
    <source>
        <dbReference type="SAM" id="MobiDB-lite"/>
    </source>
</evidence>
<keyword evidence="6" id="KW-1185">Reference proteome</keyword>
<feature type="region of interest" description="Disordered" evidence="2">
    <location>
        <begin position="585"/>
        <end position="617"/>
    </location>
</feature>
<dbReference type="InterPro" id="IPR001304">
    <property type="entry name" value="C-type_lectin-like"/>
</dbReference>
<reference evidence="5" key="1">
    <citation type="journal article" date="2023" name="G3 (Bethesda)">
        <title>A reference genome for the long-term kleptoplast-retaining sea slug Elysia crispata morphotype clarki.</title>
        <authorList>
            <person name="Eastman K.E."/>
            <person name="Pendleton A.L."/>
            <person name="Shaikh M.A."/>
            <person name="Suttiyut T."/>
            <person name="Ogas R."/>
            <person name="Tomko P."/>
            <person name="Gavelis G."/>
            <person name="Widhalm J.R."/>
            <person name="Wisecaver J.H."/>
        </authorList>
    </citation>
    <scope>NUCLEOTIDE SEQUENCE</scope>
    <source>
        <strain evidence="5">ECLA1</strain>
    </source>
</reference>